<dbReference type="Proteomes" id="UP000695022">
    <property type="component" value="Unplaced"/>
</dbReference>
<dbReference type="PANTHER" id="PTHR10177">
    <property type="entry name" value="CYCLINS"/>
    <property type="match status" value="1"/>
</dbReference>
<evidence type="ECO:0000313" key="4">
    <source>
        <dbReference type="RefSeq" id="XP_014675911.1"/>
    </source>
</evidence>
<protein>
    <submittedName>
        <fullName evidence="4">Cyclin-J-like</fullName>
    </submittedName>
</protein>
<name>A0ABM1EUP0_PRICU</name>
<dbReference type="SUPFAM" id="SSF47954">
    <property type="entry name" value="Cyclin-like"/>
    <property type="match status" value="1"/>
</dbReference>
<dbReference type="InterPro" id="IPR036915">
    <property type="entry name" value="Cyclin-like_sf"/>
</dbReference>
<dbReference type="SMART" id="SM00385">
    <property type="entry name" value="CYCLIN"/>
    <property type="match status" value="1"/>
</dbReference>
<evidence type="ECO:0000259" key="2">
    <source>
        <dbReference type="SMART" id="SM00385"/>
    </source>
</evidence>
<feature type="domain" description="Cyclin-like" evidence="2">
    <location>
        <begin position="5"/>
        <end position="90"/>
    </location>
</feature>
<keyword evidence="1" id="KW-0195">Cyclin</keyword>
<keyword evidence="3" id="KW-1185">Reference proteome</keyword>
<accession>A0ABM1EUP0</accession>
<evidence type="ECO:0000313" key="3">
    <source>
        <dbReference type="Proteomes" id="UP000695022"/>
    </source>
</evidence>
<dbReference type="InterPro" id="IPR013763">
    <property type="entry name" value="Cyclin-like_dom"/>
</dbReference>
<dbReference type="RefSeq" id="XP_014675911.1">
    <property type="nucleotide sequence ID" value="XM_014820425.1"/>
</dbReference>
<dbReference type="Pfam" id="PF00134">
    <property type="entry name" value="Cyclin_N"/>
    <property type="match status" value="1"/>
</dbReference>
<organism evidence="3 4">
    <name type="scientific">Priapulus caudatus</name>
    <name type="common">Priapulid worm</name>
    <dbReference type="NCBI Taxonomy" id="37621"/>
    <lineage>
        <taxon>Eukaryota</taxon>
        <taxon>Metazoa</taxon>
        <taxon>Ecdysozoa</taxon>
        <taxon>Scalidophora</taxon>
        <taxon>Priapulida</taxon>
        <taxon>Priapulimorpha</taxon>
        <taxon>Priapulimorphida</taxon>
        <taxon>Priapulidae</taxon>
        <taxon>Priapulus</taxon>
    </lineage>
</organism>
<dbReference type="InterPro" id="IPR039361">
    <property type="entry name" value="Cyclin"/>
</dbReference>
<gene>
    <name evidence="4" type="primary">LOC106815895</name>
</gene>
<dbReference type="Gene3D" id="1.10.472.10">
    <property type="entry name" value="Cyclin-like"/>
    <property type="match status" value="2"/>
</dbReference>
<proteinExistence type="inferred from homology"/>
<comment type="similarity">
    <text evidence="1">Belongs to the cyclin family.</text>
</comment>
<sequence length="218" mass="24969">MYYELQLAELLSSVSGKHQTVHLAIYLLDNFMDQYDIQDKTIYLVTLTCLLIAIKVEEDNQVPKISELNSCINNGFHLREFLQMELMLLKAFAFDLTIPTAAHFVCYYETRAVTLADLRRYTDDNGITVDDDTFTLLLEKARVNMRRHIDYFLETSLQSMRIVVNGVVCVVAAACVVPLRHCIRSLLPRWPPPCRLIRVAVRGMAQSRTLRATHASSK</sequence>
<reference evidence="4" key="1">
    <citation type="submission" date="2025-08" db="UniProtKB">
        <authorList>
            <consortium name="RefSeq"/>
        </authorList>
    </citation>
    <scope>IDENTIFICATION</scope>
</reference>
<dbReference type="GeneID" id="106815895"/>
<dbReference type="InterPro" id="IPR006671">
    <property type="entry name" value="Cyclin_N"/>
</dbReference>
<evidence type="ECO:0000256" key="1">
    <source>
        <dbReference type="RuleBase" id="RU000383"/>
    </source>
</evidence>